<dbReference type="Proteomes" id="UP000316714">
    <property type="component" value="Unassembled WGS sequence"/>
</dbReference>
<sequence length="377" mass="38886" precursor="true">MTTRLAWRLAALLLIAGTAPADIIIVDEDFESYNNDSELWNVWAPIVAESDAGLLEDGTFIPNAFPEGGQGVDHIGGPVNEYVPALGNEGSGEAIVPSATQSIVLSGDIFDTEAAGNKRMTIGLRNSSVPSNIIELGLYNSFGVTEPNDVDSPSYGFRLVLFSGGSTGYLGGWVPILLDPSLDTAPEGEEPDGVVGPGDIGEAWHRYTATITPTDITVTMDLFRDGLNNATQEAGVDFTQTLDIVTSADGFDSLRIGGPSNSSSAGGGVVFDNISLTLVDVDAPSLIGDYNGDGTVDAADYTVWRDTLGDSVTAGEGADGNNNGVIDTGDYDEWVANYGATSAAPSAAAAAPEPATLGLLLAGSLALAASRRRFAGA</sequence>
<dbReference type="AlphaFoldDB" id="A0A5C5VHJ7"/>
<dbReference type="GO" id="GO:0000272">
    <property type="term" value="P:polysaccharide catabolic process"/>
    <property type="evidence" value="ECO:0007669"/>
    <property type="project" value="InterPro"/>
</dbReference>
<comment type="caution">
    <text evidence="2">The sequence shown here is derived from an EMBL/GenBank/DDBJ whole genome shotgun (WGS) entry which is preliminary data.</text>
</comment>
<proteinExistence type="predicted"/>
<organism evidence="2 3">
    <name type="scientific">Posidoniimonas corsicana</name>
    <dbReference type="NCBI Taxonomy" id="1938618"/>
    <lineage>
        <taxon>Bacteria</taxon>
        <taxon>Pseudomonadati</taxon>
        <taxon>Planctomycetota</taxon>
        <taxon>Planctomycetia</taxon>
        <taxon>Pirellulales</taxon>
        <taxon>Lacipirellulaceae</taxon>
        <taxon>Posidoniimonas</taxon>
    </lineage>
</organism>
<dbReference type="InterPro" id="IPR018247">
    <property type="entry name" value="EF_Hand_1_Ca_BS"/>
</dbReference>
<dbReference type="InterPro" id="IPR036439">
    <property type="entry name" value="Dockerin_dom_sf"/>
</dbReference>
<dbReference type="Gene3D" id="1.10.1330.10">
    <property type="entry name" value="Dockerin domain"/>
    <property type="match status" value="1"/>
</dbReference>
<dbReference type="NCBIfam" id="TIGR02595">
    <property type="entry name" value="PEP_CTERM"/>
    <property type="match status" value="1"/>
</dbReference>
<name>A0A5C5VHJ7_9BACT</name>
<evidence type="ECO:0000313" key="2">
    <source>
        <dbReference type="EMBL" id="TWT37420.1"/>
    </source>
</evidence>
<keyword evidence="3" id="KW-1185">Reference proteome</keyword>
<dbReference type="SUPFAM" id="SSF63446">
    <property type="entry name" value="Type I dockerin domain"/>
    <property type="match status" value="1"/>
</dbReference>
<protein>
    <submittedName>
        <fullName evidence="2">PEP-CTERM motif protein</fullName>
    </submittedName>
</protein>
<gene>
    <name evidence="2" type="ORF">KOR34_23700</name>
</gene>
<feature type="signal peptide" evidence="1">
    <location>
        <begin position="1"/>
        <end position="21"/>
    </location>
</feature>
<dbReference type="InterPro" id="IPR013424">
    <property type="entry name" value="Ice-binding_C"/>
</dbReference>
<feature type="chain" id="PRO_5022705530" evidence="1">
    <location>
        <begin position="22"/>
        <end position="377"/>
    </location>
</feature>
<reference evidence="2 3" key="1">
    <citation type="submission" date="2019-02" db="EMBL/GenBank/DDBJ databases">
        <title>Deep-cultivation of Planctomycetes and their phenomic and genomic characterization uncovers novel biology.</title>
        <authorList>
            <person name="Wiegand S."/>
            <person name="Jogler M."/>
            <person name="Boedeker C."/>
            <person name="Pinto D."/>
            <person name="Vollmers J."/>
            <person name="Rivas-Marin E."/>
            <person name="Kohn T."/>
            <person name="Peeters S.H."/>
            <person name="Heuer A."/>
            <person name="Rast P."/>
            <person name="Oberbeckmann S."/>
            <person name="Bunk B."/>
            <person name="Jeske O."/>
            <person name="Meyerdierks A."/>
            <person name="Storesund J.E."/>
            <person name="Kallscheuer N."/>
            <person name="Luecker S."/>
            <person name="Lage O.M."/>
            <person name="Pohl T."/>
            <person name="Merkel B.J."/>
            <person name="Hornburger P."/>
            <person name="Mueller R.-W."/>
            <person name="Bruemmer F."/>
            <person name="Labrenz M."/>
            <person name="Spormann A.M."/>
            <person name="Op Den Camp H."/>
            <person name="Overmann J."/>
            <person name="Amann R."/>
            <person name="Jetten M.S.M."/>
            <person name="Mascher T."/>
            <person name="Medema M.H."/>
            <person name="Devos D.P."/>
            <person name="Kaster A.-K."/>
            <person name="Ovreas L."/>
            <person name="Rohde M."/>
            <person name="Galperin M.Y."/>
            <person name="Jogler C."/>
        </authorList>
    </citation>
    <scope>NUCLEOTIDE SEQUENCE [LARGE SCALE GENOMIC DNA]</scope>
    <source>
        <strain evidence="2 3">KOR34</strain>
    </source>
</reference>
<evidence type="ECO:0000256" key="1">
    <source>
        <dbReference type="SAM" id="SignalP"/>
    </source>
</evidence>
<keyword evidence="1" id="KW-0732">Signal</keyword>
<accession>A0A5C5VHJ7</accession>
<evidence type="ECO:0000313" key="3">
    <source>
        <dbReference type="Proteomes" id="UP000316714"/>
    </source>
</evidence>
<dbReference type="EMBL" id="SIHJ01000001">
    <property type="protein sequence ID" value="TWT37420.1"/>
    <property type="molecule type" value="Genomic_DNA"/>
</dbReference>
<dbReference type="RefSeq" id="WP_197531341.1">
    <property type="nucleotide sequence ID" value="NZ_SIHJ01000001.1"/>
</dbReference>
<dbReference type="PROSITE" id="PS00018">
    <property type="entry name" value="EF_HAND_1"/>
    <property type="match status" value="2"/>
</dbReference>